<keyword evidence="10" id="KW-1185">Reference proteome</keyword>
<dbReference type="Proteomes" id="UP000002009">
    <property type="component" value="Chromosome 9"/>
</dbReference>
<evidence type="ECO:0000256" key="3">
    <source>
        <dbReference type="ARBA" id="ARBA00012886"/>
    </source>
</evidence>
<feature type="active site" description="Proton donor" evidence="7">
    <location>
        <position position="218"/>
    </location>
</feature>
<dbReference type="OMA" id="AKDWHPL"/>
<evidence type="ECO:0000256" key="1">
    <source>
        <dbReference type="ARBA" id="ARBA00004239"/>
    </source>
</evidence>
<comment type="similarity">
    <text evidence="2">Belongs to the peptidase C26 family.</text>
</comment>
<name>C1EC66_MICCC</name>
<dbReference type="GO" id="GO:0005773">
    <property type="term" value="C:vacuole"/>
    <property type="evidence" value="ECO:0007669"/>
    <property type="project" value="TreeGrafter"/>
</dbReference>
<dbReference type="InterPro" id="IPR015527">
    <property type="entry name" value="Pept_C26_g-glut_hydrolase"/>
</dbReference>
<dbReference type="InParanoid" id="C1EC66"/>
<sequence>RPLVGVLSQPRYWTGAPDAPGGYIAASYVKWLEAAGARAVPILYTDSNETIHGKLSSVNGVLLPGGDSDISPGTSLRAAGESVVRESMAAAAVGETYPVWGTCMGFQLAALAVSGDESIFRTFDGPDMTSKLRLTKAAKSSRMLRSIPPDVLAHVTTNPKSIYENHVHGFDPGDWKRDARLVETFGEPVALDVDRDARPFVALVEGRSGVNVYGSQFHPEKPLGEWNPRLAIPHDEGAVRVAQSLANFFVGEARRS</sequence>
<dbReference type="InterPro" id="IPR011697">
    <property type="entry name" value="Peptidase_C26"/>
</dbReference>
<dbReference type="PROSITE" id="PS51273">
    <property type="entry name" value="GATASE_TYPE_1"/>
    <property type="match status" value="1"/>
</dbReference>
<evidence type="ECO:0000256" key="7">
    <source>
        <dbReference type="PIRSR" id="PIRSR615527-1"/>
    </source>
</evidence>
<comment type="subcellular location">
    <subcellularLocation>
        <location evidence="1">Secreted</location>
        <location evidence="1">Extracellular space</location>
    </subcellularLocation>
</comment>
<dbReference type="eggNOG" id="KOG1559">
    <property type="taxonomic scope" value="Eukaryota"/>
</dbReference>
<dbReference type="EC" id="3.4.19.9" evidence="3 8"/>
<dbReference type="FunCoup" id="C1EC66">
    <property type="interactions" value="763"/>
</dbReference>
<dbReference type="PANTHER" id="PTHR11315:SF19">
    <property type="entry name" value="FOLATE GAMMA-GLUTAMYL HYDROLASE"/>
    <property type="match status" value="1"/>
</dbReference>
<protein>
    <recommendedName>
        <fullName evidence="3 8">folate gamma-glutamyl hydrolase</fullName>
        <ecNumber evidence="3 8">3.4.19.9</ecNumber>
    </recommendedName>
</protein>
<dbReference type="InterPro" id="IPR029062">
    <property type="entry name" value="Class_I_gatase-like"/>
</dbReference>
<keyword evidence="6 8" id="KW-0378">Hydrolase</keyword>
<dbReference type="GO" id="GO:0046900">
    <property type="term" value="P:tetrahydrofolylpolyglutamate metabolic process"/>
    <property type="evidence" value="ECO:0007669"/>
    <property type="project" value="TreeGrafter"/>
</dbReference>
<reference evidence="9 10" key="1">
    <citation type="journal article" date="2009" name="Science">
        <title>Green evolution and dynamic adaptations revealed by genomes of the marine picoeukaryotes Micromonas.</title>
        <authorList>
            <person name="Worden A.Z."/>
            <person name="Lee J.H."/>
            <person name="Mock T."/>
            <person name="Rouze P."/>
            <person name="Simmons M.P."/>
            <person name="Aerts A.L."/>
            <person name="Allen A.E."/>
            <person name="Cuvelier M.L."/>
            <person name="Derelle E."/>
            <person name="Everett M.V."/>
            <person name="Foulon E."/>
            <person name="Grimwood J."/>
            <person name="Gundlach H."/>
            <person name="Henrissat B."/>
            <person name="Napoli C."/>
            <person name="McDonald S.M."/>
            <person name="Parker M.S."/>
            <person name="Rombauts S."/>
            <person name="Salamov A."/>
            <person name="Von Dassow P."/>
            <person name="Badger J.H."/>
            <person name="Coutinho P.M."/>
            <person name="Demir E."/>
            <person name="Dubchak I."/>
            <person name="Gentemann C."/>
            <person name="Eikrem W."/>
            <person name="Gready J.E."/>
            <person name="John U."/>
            <person name="Lanier W."/>
            <person name="Lindquist E.A."/>
            <person name="Lucas S."/>
            <person name="Mayer K.F."/>
            <person name="Moreau H."/>
            <person name="Not F."/>
            <person name="Otillar R."/>
            <person name="Panaud O."/>
            <person name="Pangilinan J."/>
            <person name="Paulsen I."/>
            <person name="Piegu B."/>
            <person name="Poliakov A."/>
            <person name="Robbens S."/>
            <person name="Schmutz J."/>
            <person name="Toulza E."/>
            <person name="Wyss T."/>
            <person name="Zelensky A."/>
            <person name="Zhou K."/>
            <person name="Armbrust E.V."/>
            <person name="Bhattacharya D."/>
            <person name="Goodenough U.W."/>
            <person name="Van de Peer Y."/>
            <person name="Grigoriev I.V."/>
        </authorList>
    </citation>
    <scope>NUCLEOTIDE SEQUENCE [LARGE SCALE GENOMIC DNA]</scope>
    <source>
        <strain evidence="10">RCC299 / NOUM17</strain>
    </source>
</reference>
<dbReference type="GO" id="GO:0005576">
    <property type="term" value="C:extracellular region"/>
    <property type="evidence" value="ECO:0007669"/>
    <property type="project" value="UniProtKB-SubCell"/>
</dbReference>
<evidence type="ECO:0000313" key="10">
    <source>
        <dbReference type="Proteomes" id="UP000002009"/>
    </source>
</evidence>
<feature type="non-terminal residue" evidence="9">
    <location>
        <position position="1"/>
    </location>
</feature>
<organism evidence="9 10">
    <name type="scientific">Micromonas commoda (strain RCC299 / NOUM17 / CCMP2709)</name>
    <name type="common">Picoplanktonic green alga</name>
    <dbReference type="NCBI Taxonomy" id="296587"/>
    <lineage>
        <taxon>Eukaryota</taxon>
        <taxon>Viridiplantae</taxon>
        <taxon>Chlorophyta</taxon>
        <taxon>Mamiellophyceae</taxon>
        <taxon>Mamiellales</taxon>
        <taxon>Mamiellaceae</taxon>
        <taxon>Micromonas</taxon>
    </lineage>
</organism>
<comment type="catalytic activity">
    <reaction evidence="8">
        <text>(6S)-5,6,7,8-tetrahydrofolyl-(gamma-L-Glu)(n) + (n-1) H2O = (6S)-5,6,7,8-tetrahydrofolate + (n-1) L-glutamate</text>
        <dbReference type="Rhea" id="RHEA:56784"/>
        <dbReference type="Rhea" id="RHEA-COMP:14738"/>
        <dbReference type="ChEBI" id="CHEBI:15377"/>
        <dbReference type="ChEBI" id="CHEBI:29985"/>
        <dbReference type="ChEBI" id="CHEBI:57453"/>
        <dbReference type="ChEBI" id="CHEBI:141005"/>
        <dbReference type="EC" id="3.4.19.9"/>
    </reaction>
</comment>
<feature type="active site" description="Nucleophile" evidence="7 8">
    <location>
        <position position="103"/>
    </location>
</feature>
<gene>
    <name evidence="9" type="ORF">MICPUN_76094</name>
</gene>
<evidence type="ECO:0000256" key="4">
    <source>
        <dbReference type="ARBA" id="ARBA00022525"/>
    </source>
</evidence>
<dbReference type="GeneID" id="8246455"/>
<dbReference type="EMBL" id="CP001329">
    <property type="protein sequence ID" value="ACO65531.1"/>
    <property type="molecule type" value="Genomic_DNA"/>
</dbReference>
<dbReference type="Gene3D" id="3.40.50.880">
    <property type="match status" value="1"/>
</dbReference>
<dbReference type="KEGG" id="mis:MICPUN_76094"/>
<proteinExistence type="inferred from homology"/>
<dbReference type="SUPFAM" id="SSF52317">
    <property type="entry name" value="Class I glutamine amidotransferase-like"/>
    <property type="match status" value="1"/>
</dbReference>
<dbReference type="OrthoDB" id="64220at2759"/>
<evidence type="ECO:0000256" key="6">
    <source>
        <dbReference type="ARBA" id="ARBA00022801"/>
    </source>
</evidence>
<dbReference type="AlphaFoldDB" id="C1EC66"/>
<dbReference type="PROSITE" id="PS51275">
    <property type="entry name" value="PEPTIDASE_C26_GGH"/>
    <property type="match status" value="1"/>
</dbReference>
<accession>C1EC66</accession>
<feature type="active site" evidence="8">
    <location>
        <position position="218"/>
    </location>
</feature>
<evidence type="ECO:0000256" key="2">
    <source>
        <dbReference type="ARBA" id="ARBA00011083"/>
    </source>
</evidence>
<dbReference type="GO" id="GO:0034722">
    <property type="term" value="F:gamma-glutamyl-peptidase activity"/>
    <property type="evidence" value="ECO:0007669"/>
    <property type="project" value="UniProtKB-UniRule"/>
</dbReference>
<dbReference type="RefSeq" id="XP_002504273.1">
    <property type="nucleotide sequence ID" value="XM_002504227.1"/>
</dbReference>
<keyword evidence="5" id="KW-0732">Signal</keyword>
<evidence type="ECO:0000313" key="9">
    <source>
        <dbReference type="EMBL" id="ACO65531.1"/>
    </source>
</evidence>
<dbReference type="MEROPS" id="C26.001"/>
<evidence type="ECO:0000256" key="5">
    <source>
        <dbReference type="ARBA" id="ARBA00022729"/>
    </source>
</evidence>
<dbReference type="STRING" id="296587.C1EC66"/>
<evidence type="ECO:0000256" key="8">
    <source>
        <dbReference type="PROSITE-ProRule" id="PRU00607"/>
    </source>
</evidence>
<feature type="non-terminal residue" evidence="9">
    <location>
        <position position="256"/>
    </location>
</feature>
<dbReference type="Pfam" id="PF07722">
    <property type="entry name" value="Peptidase_C26"/>
    <property type="match status" value="1"/>
</dbReference>
<keyword evidence="4" id="KW-0964">Secreted</keyword>
<dbReference type="PANTHER" id="PTHR11315">
    <property type="entry name" value="PROTEASE FAMILY C26 GAMMA-GLUTAMYL HYDROLASE"/>
    <property type="match status" value="1"/>
</dbReference>